<dbReference type="PROSITE" id="PS50850">
    <property type="entry name" value="MFS"/>
    <property type="match status" value="1"/>
</dbReference>
<evidence type="ECO:0000313" key="10">
    <source>
        <dbReference type="Proteomes" id="UP001498771"/>
    </source>
</evidence>
<dbReference type="EMBL" id="JBBJBU010000004">
    <property type="protein sequence ID" value="KAK7205747.1"/>
    <property type="molecule type" value="Genomic_DNA"/>
</dbReference>
<evidence type="ECO:0000256" key="3">
    <source>
        <dbReference type="ARBA" id="ARBA00022448"/>
    </source>
</evidence>
<dbReference type="InterPro" id="IPR011701">
    <property type="entry name" value="MFS"/>
</dbReference>
<feature type="transmembrane region" description="Helical" evidence="7">
    <location>
        <begin position="395"/>
        <end position="413"/>
    </location>
</feature>
<evidence type="ECO:0000256" key="2">
    <source>
        <dbReference type="ARBA" id="ARBA00006727"/>
    </source>
</evidence>
<feature type="transmembrane region" description="Helical" evidence="7">
    <location>
        <begin position="29"/>
        <end position="52"/>
    </location>
</feature>
<feature type="transmembrane region" description="Helical" evidence="7">
    <location>
        <begin position="125"/>
        <end position="146"/>
    </location>
</feature>
<comment type="caution">
    <text evidence="9">The sequence shown here is derived from an EMBL/GenBank/DDBJ whole genome shotgun (WGS) entry which is preliminary data.</text>
</comment>
<comment type="subcellular location">
    <subcellularLocation>
        <location evidence="1">Membrane</location>
        <topology evidence="1">Multi-pass membrane protein</topology>
    </subcellularLocation>
</comment>
<feature type="transmembrane region" description="Helical" evidence="7">
    <location>
        <begin position="299"/>
        <end position="320"/>
    </location>
</feature>
<dbReference type="GeneID" id="90040155"/>
<keyword evidence="4 7" id="KW-0812">Transmembrane</keyword>
<dbReference type="PANTHER" id="PTHR11360">
    <property type="entry name" value="MONOCARBOXYLATE TRANSPORTER"/>
    <property type="match status" value="1"/>
</dbReference>
<feature type="transmembrane region" description="Helical" evidence="7">
    <location>
        <begin position="158"/>
        <end position="178"/>
    </location>
</feature>
<keyword evidence="5 7" id="KW-1133">Transmembrane helix</keyword>
<dbReference type="InterPro" id="IPR050327">
    <property type="entry name" value="Proton-linked_MCT"/>
</dbReference>
<proteinExistence type="inferred from homology"/>
<sequence length="426" mass="46548">MEEQKDTEEESNATDLLETTEHVYPEGGLAAWLTVAGAFCCMFCAYGWANAIGVFQDYYKTHQLSHLSESTISWIGSLNIFMMYIFGIAAGRIFDMMGPRYPLMIGSVLQVLGLMMTSICNSYGPILVCQGIIAPIGAAFVYYSAVAAVPTYFHRRRGLAMGIASSGSSVGTTVYPFIIRRLTKQTTFGWTMRTCAFLIGGLLLFGNLTITSNVKPRGTWRMPLSDITRHFKDKNFLILSSSIFMGYWGLLVPFNYMTTYARYRGVDDDMATYLVSILNGTSALTRVVNGFFSDRIGKYNVDTAGLVLAAVITLALWIPARGLVSLIIYAIVYGVASGTFIMVSPACCAQISEVTDIGTRIGLSFGFTSIAALTGIPIAGAIIGDGSRDSQWRGMMIFAGVLLSVGAVIHWLGRVYNVGWKLNRVF</sequence>
<feature type="transmembrane region" description="Helical" evidence="7">
    <location>
        <begin position="235"/>
        <end position="258"/>
    </location>
</feature>
<evidence type="ECO:0000256" key="5">
    <source>
        <dbReference type="ARBA" id="ARBA00022989"/>
    </source>
</evidence>
<evidence type="ECO:0000256" key="6">
    <source>
        <dbReference type="ARBA" id="ARBA00023136"/>
    </source>
</evidence>
<evidence type="ECO:0000313" key="9">
    <source>
        <dbReference type="EMBL" id="KAK7205747.1"/>
    </source>
</evidence>
<keyword evidence="10" id="KW-1185">Reference proteome</keyword>
<organism evidence="9 10">
    <name type="scientific">Myxozyma melibiosi</name>
    <dbReference type="NCBI Taxonomy" id="54550"/>
    <lineage>
        <taxon>Eukaryota</taxon>
        <taxon>Fungi</taxon>
        <taxon>Dikarya</taxon>
        <taxon>Ascomycota</taxon>
        <taxon>Saccharomycotina</taxon>
        <taxon>Lipomycetes</taxon>
        <taxon>Lipomycetales</taxon>
        <taxon>Lipomycetaceae</taxon>
        <taxon>Myxozyma</taxon>
    </lineage>
</organism>
<dbReference type="InterPro" id="IPR020846">
    <property type="entry name" value="MFS_dom"/>
</dbReference>
<dbReference type="PANTHER" id="PTHR11360:SF224">
    <property type="entry name" value="MAJOR FACILITATOR SUPERFAMILY (MFS) PROFILE DOMAIN-CONTAINING PROTEIN-RELATED"/>
    <property type="match status" value="1"/>
</dbReference>
<evidence type="ECO:0000256" key="7">
    <source>
        <dbReference type="SAM" id="Phobius"/>
    </source>
</evidence>
<dbReference type="CDD" id="cd17352">
    <property type="entry name" value="MFS_MCT_SLC16"/>
    <property type="match status" value="1"/>
</dbReference>
<evidence type="ECO:0000256" key="4">
    <source>
        <dbReference type="ARBA" id="ARBA00022692"/>
    </source>
</evidence>
<feature type="transmembrane region" description="Helical" evidence="7">
    <location>
        <begin position="72"/>
        <end position="94"/>
    </location>
</feature>
<feature type="domain" description="Major facilitator superfamily (MFS) profile" evidence="8">
    <location>
        <begin position="30"/>
        <end position="426"/>
    </location>
</feature>
<gene>
    <name evidence="9" type="ORF">BZA70DRAFT_299078</name>
</gene>
<feature type="transmembrane region" description="Helical" evidence="7">
    <location>
        <begin position="326"/>
        <end position="349"/>
    </location>
</feature>
<keyword evidence="3" id="KW-0813">Transport</keyword>
<evidence type="ECO:0000256" key="1">
    <source>
        <dbReference type="ARBA" id="ARBA00004141"/>
    </source>
</evidence>
<dbReference type="RefSeq" id="XP_064768780.1">
    <property type="nucleotide sequence ID" value="XM_064914643.1"/>
</dbReference>
<keyword evidence="6 7" id="KW-0472">Membrane</keyword>
<feature type="transmembrane region" description="Helical" evidence="7">
    <location>
        <begin position="361"/>
        <end position="383"/>
    </location>
</feature>
<accession>A0ABR1F7D1</accession>
<dbReference type="SUPFAM" id="SSF103473">
    <property type="entry name" value="MFS general substrate transporter"/>
    <property type="match status" value="1"/>
</dbReference>
<comment type="similarity">
    <text evidence="2">Belongs to the major facilitator superfamily. Monocarboxylate porter (TC 2.A.1.13) family.</text>
</comment>
<dbReference type="Gene3D" id="1.20.1250.20">
    <property type="entry name" value="MFS general substrate transporter like domains"/>
    <property type="match status" value="2"/>
</dbReference>
<feature type="transmembrane region" description="Helical" evidence="7">
    <location>
        <begin position="270"/>
        <end position="292"/>
    </location>
</feature>
<reference evidence="9 10" key="1">
    <citation type="submission" date="2024-03" db="EMBL/GenBank/DDBJ databases">
        <title>Genome-scale model development and genomic sequencing of the oleaginous clade Lipomyces.</title>
        <authorList>
            <consortium name="Lawrence Berkeley National Laboratory"/>
            <person name="Czajka J.J."/>
            <person name="Han Y."/>
            <person name="Kim J."/>
            <person name="Mondo S.J."/>
            <person name="Hofstad B.A."/>
            <person name="Robles A."/>
            <person name="Haridas S."/>
            <person name="Riley R."/>
            <person name="LaButti K."/>
            <person name="Pangilinan J."/>
            <person name="Andreopoulos W."/>
            <person name="Lipzen A."/>
            <person name="Yan J."/>
            <person name="Wang M."/>
            <person name="Ng V."/>
            <person name="Grigoriev I.V."/>
            <person name="Spatafora J.W."/>
            <person name="Magnuson J.K."/>
            <person name="Baker S.E."/>
            <person name="Pomraning K.R."/>
        </authorList>
    </citation>
    <scope>NUCLEOTIDE SEQUENCE [LARGE SCALE GENOMIC DNA]</scope>
    <source>
        <strain evidence="9 10">Phaff 52-87</strain>
    </source>
</reference>
<dbReference type="Pfam" id="PF07690">
    <property type="entry name" value="MFS_1"/>
    <property type="match status" value="1"/>
</dbReference>
<evidence type="ECO:0000259" key="8">
    <source>
        <dbReference type="PROSITE" id="PS50850"/>
    </source>
</evidence>
<protein>
    <submittedName>
        <fullName evidence="9">Monocarboxylate permease</fullName>
    </submittedName>
</protein>
<dbReference type="InterPro" id="IPR036259">
    <property type="entry name" value="MFS_trans_sf"/>
</dbReference>
<dbReference type="Proteomes" id="UP001498771">
    <property type="component" value="Unassembled WGS sequence"/>
</dbReference>
<feature type="transmembrane region" description="Helical" evidence="7">
    <location>
        <begin position="190"/>
        <end position="214"/>
    </location>
</feature>
<name>A0ABR1F7D1_9ASCO</name>